<dbReference type="SUPFAM" id="SSF56672">
    <property type="entry name" value="DNA/RNA polymerases"/>
    <property type="match status" value="1"/>
</dbReference>
<sequence length="280" mass="31418">MIEAKPVSSPMSFTTNLMAYEGESSPDATLLRSTIGALQYLSITRLDIAFTVNKFSQFMQKPTVIHWQSVKWLLRYLKQTLQFGLQIYRSSCNTLQAFSEADWAGSRDDRRSTGSFCIFLGNNLISWSCRKQATIAHSSIEVEYKALANTAAELKWLQSLFGELGLALSKPPTLWCDNIGATYLSSNSVFHARTKHVEIDFHFVRDMVASKTLNVQFISSKDQLADLLTKPISSSCFAQLRTKLNVLPIPLGLRGRVNDKDKLPQPLSHSSTIKDIDKDT</sequence>
<proteinExistence type="predicted"/>
<dbReference type="EMBL" id="OIVN01004890">
    <property type="protein sequence ID" value="SPD19798.1"/>
    <property type="molecule type" value="Genomic_DNA"/>
</dbReference>
<dbReference type="AlphaFoldDB" id="A0A2N9I5U9"/>
<evidence type="ECO:0008006" key="3">
    <source>
        <dbReference type="Google" id="ProtNLM"/>
    </source>
</evidence>
<gene>
    <name evidence="2" type="ORF">FSB_LOCUS47680</name>
</gene>
<feature type="region of interest" description="Disordered" evidence="1">
    <location>
        <begin position="260"/>
        <end position="280"/>
    </location>
</feature>
<evidence type="ECO:0000256" key="1">
    <source>
        <dbReference type="SAM" id="MobiDB-lite"/>
    </source>
</evidence>
<dbReference type="PANTHER" id="PTHR11439">
    <property type="entry name" value="GAG-POL-RELATED RETROTRANSPOSON"/>
    <property type="match status" value="1"/>
</dbReference>
<name>A0A2N9I5U9_FAGSY</name>
<dbReference type="InterPro" id="IPR043502">
    <property type="entry name" value="DNA/RNA_pol_sf"/>
</dbReference>
<organism evidence="2">
    <name type="scientific">Fagus sylvatica</name>
    <name type="common">Beechnut</name>
    <dbReference type="NCBI Taxonomy" id="28930"/>
    <lineage>
        <taxon>Eukaryota</taxon>
        <taxon>Viridiplantae</taxon>
        <taxon>Streptophyta</taxon>
        <taxon>Embryophyta</taxon>
        <taxon>Tracheophyta</taxon>
        <taxon>Spermatophyta</taxon>
        <taxon>Magnoliopsida</taxon>
        <taxon>eudicotyledons</taxon>
        <taxon>Gunneridae</taxon>
        <taxon>Pentapetalae</taxon>
        <taxon>rosids</taxon>
        <taxon>fabids</taxon>
        <taxon>Fagales</taxon>
        <taxon>Fagaceae</taxon>
        <taxon>Fagus</taxon>
    </lineage>
</organism>
<accession>A0A2N9I5U9</accession>
<dbReference type="CDD" id="cd09272">
    <property type="entry name" value="RNase_HI_RT_Ty1"/>
    <property type="match status" value="1"/>
</dbReference>
<protein>
    <recommendedName>
        <fullName evidence="3">Reverse transcriptase Ty1/copia-type domain-containing protein</fullName>
    </recommendedName>
</protein>
<evidence type="ECO:0000313" key="2">
    <source>
        <dbReference type="EMBL" id="SPD19798.1"/>
    </source>
</evidence>
<reference evidence="2" key="1">
    <citation type="submission" date="2018-02" db="EMBL/GenBank/DDBJ databases">
        <authorList>
            <person name="Cohen D.B."/>
            <person name="Kent A.D."/>
        </authorList>
    </citation>
    <scope>NUCLEOTIDE SEQUENCE</scope>
</reference>
<dbReference type="PANTHER" id="PTHR11439:SF467">
    <property type="entry name" value="INTEGRASE CATALYTIC DOMAIN-CONTAINING PROTEIN"/>
    <property type="match status" value="1"/>
</dbReference>